<dbReference type="InterPro" id="IPR035892">
    <property type="entry name" value="C2_domain_sf"/>
</dbReference>
<keyword evidence="4" id="KW-1185">Reference proteome</keyword>
<feature type="domain" description="C2" evidence="2">
    <location>
        <begin position="1"/>
        <end position="105"/>
    </location>
</feature>
<feature type="compositionally biased region" description="Polar residues" evidence="1">
    <location>
        <begin position="753"/>
        <end position="794"/>
    </location>
</feature>
<dbReference type="PROSITE" id="PS50004">
    <property type="entry name" value="C2"/>
    <property type="match status" value="1"/>
</dbReference>
<feature type="region of interest" description="Disordered" evidence="1">
    <location>
        <begin position="753"/>
        <end position="816"/>
    </location>
</feature>
<dbReference type="STRING" id="61424.A0A2T9YZR2"/>
<dbReference type="SMART" id="SM00239">
    <property type="entry name" value="C2"/>
    <property type="match status" value="1"/>
</dbReference>
<dbReference type="SUPFAM" id="SSF49562">
    <property type="entry name" value="C2 domain (Calcium/lipid-binding domain, CaLB)"/>
    <property type="match status" value="1"/>
</dbReference>
<accession>A0A2T9YZR2</accession>
<gene>
    <name evidence="3" type="ORF">BB559_001888</name>
</gene>
<dbReference type="Proteomes" id="UP000245699">
    <property type="component" value="Unassembled WGS sequence"/>
</dbReference>
<sequence>MPEYHEGKLEAKVISGRGFPIIDRFTKRDTYVELTIDTLTKKTLVDHKSGNNPVWNDTIVFDISGPGKNSMLIKLKEPGRQNTEVCSGIIDLRKAYKEEEVDDWYPLTKKNKPAGSIYIEFTFTPKGGRKNPTKVQQMSELSLVPPIAPPIQSSPSVNASAPITIPITPNGIPPSQQLAEKIEMISITNKIPKNNRKSSHHSPSITQTKLNQKVSYGASMGPNKNPSVPDFSLQYALANGKKPLPRKPIAESLCYDETVVQYSTNYQDPRFFQNSSAIFYQNNFPDTNYSGNMVHGQKHAYHDVNNNSFENTNTYSKNSYSRRHSTTSILPVNDTLISTPNMNHSGIFAQTSQHSNPRINSKVSSSAINNYFDHNQANSHHYNISNNSYYTPNNDHVNAEYQTDIDPRNSSHVGNNSFFYNQEIAQDSFNHTEYIPHPGYDNNRNYNHFNSHPDFASHNDLRENQYQEDVIDPSYTDFRFQQTTENDHAGYNPGSLPSKALPIPPKRFANNQRPNTSQKARPKSYTSPSHSYHSSARSSYIPPPPSSRLPPPPPNRKTSSSFLANQNTNSQLPLNQHHTQPSSYEPSQVFVNSNHTSSYNSRSNSFTDHRNNIELANQTNFNTSSPYQKPRPLPNIPAKNNSNFAEDLQNPFLYVDNDSVCNSSPNNGFNNVGYEDSGYYQDDMFSGMSGFPIQPPNQNYTDTMIQPSAPSLPLSYDNNQNQYFTQYDDEEYYYEEDVENGENIQPHNYQNMNQSHPQYTQGSQYYNGNDTGGNSRYHNNVNESVENRRQNNTRYDGANKGNRNVSGISTPRSISSGKLYHVQY</sequence>
<dbReference type="InterPro" id="IPR000008">
    <property type="entry name" value="C2_dom"/>
</dbReference>
<feature type="compositionally biased region" description="Pro residues" evidence="1">
    <location>
        <begin position="541"/>
        <end position="555"/>
    </location>
</feature>
<evidence type="ECO:0000256" key="1">
    <source>
        <dbReference type="SAM" id="MobiDB-lite"/>
    </source>
</evidence>
<comment type="caution">
    <text evidence="3">The sequence shown here is derived from an EMBL/GenBank/DDBJ whole genome shotgun (WGS) entry which is preliminary data.</text>
</comment>
<evidence type="ECO:0000313" key="3">
    <source>
        <dbReference type="EMBL" id="PVU97807.1"/>
    </source>
</evidence>
<dbReference type="OrthoDB" id="270970at2759"/>
<dbReference type="Pfam" id="PF00168">
    <property type="entry name" value="C2"/>
    <property type="match status" value="1"/>
</dbReference>
<evidence type="ECO:0000313" key="4">
    <source>
        <dbReference type="Proteomes" id="UP000245699"/>
    </source>
</evidence>
<protein>
    <recommendedName>
        <fullName evidence="2">C2 domain-containing protein</fullName>
    </recommendedName>
</protein>
<name>A0A2T9YZR2_9FUNG</name>
<organism evidence="3 4">
    <name type="scientific">Furculomyces boomerangus</name>
    <dbReference type="NCBI Taxonomy" id="61424"/>
    <lineage>
        <taxon>Eukaryota</taxon>
        <taxon>Fungi</taxon>
        <taxon>Fungi incertae sedis</taxon>
        <taxon>Zoopagomycota</taxon>
        <taxon>Kickxellomycotina</taxon>
        <taxon>Harpellomycetes</taxon>
        <taxon>Harpellales</taxon>
        <taxon>Harpellaceae</taxon>
        <taxon>Furculomyces</taxon>
    </lineage>
</organism>
<feature type="compositionally biased region" description="Polar residues" evidence="1">
    <location>
        <begin position="509"/>
        <end position="519"/>
    </location>
</feature>
<proteinExistence type="predicted"/>
<dbReference type="EMBL" id="MBFT01000098">
    <property type="protein sequence ID" value="PVU97807.1"/>
    <property type="molecule type" value="Genomic_DNA"/>
</dbReference>
<dbReference type="AlphaFoldDB" id="A0A2T9YZR2"/>
<evidence type="ECO:0000259" key="2">
    <source>
        <dbReference type="PROSITE" id="PS50004"/>
    </source>
</evidence>
<feature type="compositionally biased region" description="Polar residues" evidence="1">
    <location>
        <begin position="801"/>
        <end position="816"/>
    </location>
</feature>
<feature type="region of interest" description="Disordered" evidence="1">
    <location>
        <begin position="485"/>
        <end position="563"/>
    </location>
</feature>
<dbReference type="Gene3D" id="2.60.40.150">
    <property type="entry name" value="C2 domain"/>
    <property type="match status" value="1"/>
</dbReference>
<feature type="compositionally biased region" description="Low complexity" evidence="1">
    <location>
        <begin position="524"/>
        <end position="540"/>
    </location>
</feature>
<reference evidence="3 4" key="1">
    <citation type="journal article" date="2018" name="MBio">
        <title>Comparative Genomics Reveals the Core Gene Toolbox for the Fungus-Insect Symbiosis.</title>
        <authorList>
            <person name="Wang Y."/>
            <person name="Stata M."/>
            <person name="Wang W."/>
            <person name="Stajich J.E."/>
            <person name="White M.M."/>
            <person name="Moncalvo J.M."/>
        </authorList>
    </citation>
    <scope>NUCLEOTIDE SEQUENCE [LARGE SCALE GENOMIC DNA]</scope>
    <source>
        <strain evidence="3 4">AUS-77-4</strain>
    </source>
</reference>